<dbReference type="RefSeq" id="WP_092214327.1">
    <property type="nucleotide sequence ID" value="NZ_FMUX01000022.1"/>
</dbReference>
<protein>
    <submittedName>
        <fullName evidence="9">Multisubunit sodium/proton antiporter, MrpF subunit</fullName>
    </submittedName>
</protein>
<feature type="transmembrane region" description="Helical" evidence="8">
    <location>
        <begin position="66"/>
        <end position="83"/>
    </location>
</feature>
<keyword evidence="5 8" id="KW-0812">Transmembrane</keyword>
<evidence type="ECO:0000256" key="4">
    <source>
        <dbReference type="ARBA" id="ARBA00022475"/>
    </source>
</evidence>
<dbReference type="GO" id="GO:0015385">
    <property type="term" value="F:sodium:proton antiporter activity"/>
    <property type="evidence" value="ECO:0007669"/>
    <property type="project" value="TreeGrafter"/>
</dbReference>
<comment type="similarity">
    <text evidence="2">Belongs to the CPA3 antiporters (TC 2.A.63) subunit F family.</text>
</comment>
<accession>A0A1G5IUU6</accession>
<keyword evidence="7 8" id="KW-0472">Membrane</keyword>
<organism evidence="9 10">
    <name type="scientific">Desulfoluna spongiiphila</name>
    <dbReference type="NCBI Taxonomy" id="419481"/>
    <lineage>
        <taxon>Bacteria</taxon>
        <taxon>Pseudomonadati</taxon>
        <taxon>Thermodesulfobacteriota</taxon>
        <taxon>Desulfobacteria</taxon>
        <taxon>Desulfobacterales</taxon>
        <taxon>Desulfolunaceae</taxon>
        <taxon>Desulfoluna</taxon>
    </lineage>
</organism>
<evidence type="ECO:0000256" key="7">
    <source>
        <dbReference type="ARBA" id="ARBA00023136"/>
    </source>
</evidence>
<dbReference type="GO" id="GO:0005886">
    <property type="term" value="C:plasma membrane"/>
    <property type="evidence" value="ECO:0007669"/>
    <property type="project" value="UniProtKB-SubCell"/>
</dbReference>
<evidence type="ECO:0000256" key="6">
    <source>
        <dbReference type="ARBA" id="ARBA00022989"/>
    </source>
</evidence>
<proteinExistence type="inferred from homology"/>
<dbReference type="STRING" id="419481.SAMN05216233_12240"/>
<evidence type="ECO:0000313" key="10">
    <source>
        <dbReference type="Proteomes" id="UP000198870"/>
    </source>
</evidence>
<keyword evidence="6 8" id="KW-1133">Transmembrane helix</keyword>
<reference evidence="9 10" key="1">
    <citation type="submission" date="2016-10" db="EMBL/GenBank/DDBJ databases">
        <authorList>
            <person name="de Groot N.N."/>
        </authorList>
    </citation>
    <scope>NUCLEOTIDE SEQUENCE [LARGE SCALE GENOMIC DNA]</scope>
    <source>
        <strain evidence="9 10">AA1</strain>
    </source>
</reference>
<dbReference type="OrthoDB" id="9800226at2"/>
<evidence type="ECO:0000256" key="2">
    <source>
        <dbReference type="ARBA" id="ARBA00009212"/>
    </source>
</evidence>
<keyword evidence="10" id="KW-1185">Reference proteome</keyword>
<feature type="transmembrane region" description="Helical" evidence="8">
    <location>
        <begin position="35"/>
        <end position="54"/>
    </location>
</feature>
<keyword evidence="3" id="KW-0813">Transport</keyword>
<evidence type="ECO:0000256" key="1">
    <source>
        <dbReference type="ARBA" id="ARBA00004651"/>
    </source>
</evidence>
<dbReference type="Proteomes" id="UP000198870">
    <property type="component" value="Unassembled WGS sequence"/>
</dbReference>
<evidence type="ECO:0000256" key="3">
    <source>
        <dbReference type="ARBA" id="ARBA00022448"/>
    </source>
</evidence>
<keyword evidence="4" id="KW-1003">Cell membrane</keyword>
<dbReference type="PANTHER" id="PTHR34702">
    <property type="entry name" value="NA(+)/H(+) ANTIPORTER SUBUNIT F1"/>
    <property type="match status" value="1"/>
</dbReference>
<dbReference type="InterPro" id="IPR007208">
    <property type="entry name" value="MrpF/PhaF-like"/>
</dbReference>
<comment type="subcellular location">
    <subcellularLocation>
        <location evidence="1">Cell membrane</location>
        <topology evidence="1">Multi-pass membrane protein</topology>
    </subcellularLocation>
</comment>
<name>A0A1G5IUU6_9BACT</name>
<evidence type="ECO:0000313" key="9">
    <source>
        <dbReference type="EMBL" id="SCY79787.1"/>
    </source>
</evidence>
<dbReference type="AlphaFoldDB" id="A0A1G5IUU6"/>
<dbReference type="PANTHER" id="PTHR34702:SF1">
    <property type="entry name" value="NA(+)_H(+) ANTIPORTER SUBUNIT F"/>
    <property type="match status" value="1"/>
</dbReference>
<evidence type="ECO:0000256" key="8">
    <source>
        <dbReference type="SAM" id="Phobius"/>
    </source>
</evidence>
<sequence>MTNFFLCAAIAICLISLLSLYRAIAGPTILDRIIGINALGTKTTVLLIIIGLLFDRVDMFVDISLAYALLNFITVLASARYFHKKKGLHGDSLTQK</sequence>
<evidence type="ECO:0000256" key="5">
    <source>
        <dbReference type="ARBA" id="ARBA00022692"/>
    </source>
</evidence>
<gene>
    <name evidence="9" type="ORF">SAMN05216233_12240</name>
</gene>
<dbReference type="EMBL" id="FMUX01000022">
    <property type="protein sequence ID" value="SCY79787.1"/>
    <property type="molecule type" value="Genomic_DNA"/>
</dbReference>
<dbReference type="Pfam" id="PF04066">
    <property type="entry name" value="MrpF_PhaF"/>
    <property type="match status" value="1"/>
</dbReference>